<keyword evidence="5" id="KW-0769">Symport</keyword>
<proteinExistence type="inferred from homology"/>
<evidence type="ECO:0000256" key="7">
    <source>
        <dbReference type="ARBA" id="ARBA00022989"/>
    </source>
</evidence>
<organism evidence="13 14">
    <name type="scientific">Ziziphus jujuba</name>
    <name type="common">Chinese jujube</name>
    <name type="synonym">Ziziphus sativa</name>
    <dbReference type="NCBI Taxonomy" id="326968"/>
    <lineage>
        <taxon>Eukaryota</taxon>
        <taxon>Viridiplantae</taxon>
        <taxon>Streptophyta</taxon>
        <taxon>Embryophyta</taxon>
        <taxon>Tracheophyta</taxon>
        <taxon>Spermatophyta</taxon>
        <taxon>Magnoliopsida</taxon>
        <taxon>eudicotyledons</taxon>
        <taxon>Gunneridae</taxon>
        <taxon>Pentapetalae</taxon>
        <taxon>rosids</taxon>
        <taxon>fabids</taxon>
        <taxon>Rosales</taxon>
        <taxon>Rhamnaceae</taxon>
        <taxon>Paliureae</taxon>
        <taxon>Ziziphus</taxon>
    </lineage>
</organism>
<keyword evidence="7 11" id="KW-1133">Transmembrane helix</keyword>
<evidence type="ECO:0000256" key="2">
    <source>
        <dbReference type="ARBA" id="ARBA00005590"/>
    </source>
</evidence>
<accession>A0ABM4A8J0</accession>
<evidence type="ECO:0000256" key="1">
    <source>
        <dbReference type="ARBA" id="ARBA00004127"/>
    </source>
</evidence>
<feature type="transmembrane region" description="Helical" evidence="11">
    <location>
        <begin position="218"/>
        <end position="238"/>
    </location>
</feature>
<sequence length="306" mass="34046">MKMHLICYFEVVQILLSQLPDFHNLQWLSIVAAIMSFSYSFIGLGLGFAKLIGNGYIKGSIAGISTSTTAEKTLSVSQAVGDIVFAYPFSIILIEIQDTLKSPPPENQTMKKASTIAVVVTTFLYLSCGGFGYAAFGDETPGNLLTGFESYGPRWLINFANACVVLHLVGGYQIFCQPLFANVEKWLAEVFPHSRFVEDNYTVRLPLLRLFTLNPLRLCFRTAYVVSTTGIAIIFPYFKQILGVLGGVNFWPISIYFPVKMYLKQTKIAAWIAKWLMLQIFSTVCLFITVFTLIGSIQGVISEKLS</sequence>
<dbReference type="GeneID" id="107417099"/>
<keyword evidence="3" id="KW-0813">Transport</keyword>
<evidence type="ECO:0000256" key="5">
    <source>
        <dbReference type="ARBA" id="ARBA00022847"/>
    </source>
</evidence>
<dbReference type="PANTHER" id="PTHR48017">
    <property type="entry name" value="OS05G0424000 PROTEIN-RELATED"/>
    <property type="match status" value="1"/>
</dbReference>
<evidence type="ECO:0000256" key="8">
    <source>
        <dbReference type="ARBA" id="ARBA00023136"/>
    </source>
</evidence>
<evidence type="ECO:0000313" key="13">
    <source>
        <dbReference type="Proteomes" id="UP001652623"/>
    </source>
</evidence>
<evidence type="ECO:0000256" key="4">
    <source>
        <dbReference type="ARBA" id="ARBA00022692"/>
    </source>
</evidence>
<keyword evidence="13" id="KW-1185">Reference proteome</keyword>
<evidence type="ECO:0000256" key="9">
    <source>
        <dbReference type="ARBA" id="ARBA00023294"/>
    </source>
</evidence>
<evidence type="ECO:0000313" key="14">
    <source>
        <dbReference type="RefSeq" id="XP_060673035.1"/>
    </source>
</evidence>
<evidence type="ECO:0000256" key="11">
    <source>
        <dbReference type="SAM" id="Phobius"/>
    </source>
</evidence>
<feature type="transmembrane region" description="Helical" evidence="11">
    <location>
        <begin position="25"/>
        <end position="49"/>
    </location>
</feature>
<dbReference type="Proteomes" id="UP001652623">
    <property type="component" value="Chromosome 1"/>
</dbReference>
<keyword evidence="8 11" id="KW-0472">Membrane</keyword>
<keyword evidence="4 11" id="KW-0812">Transmembrane</keyword>
<comment type="function">
    <text evidence="10">Carrier protein involved in proton-driven auxin influx. Mediates the formation of auxin gradient from developing leaves (site of auxin biosynthesis) to tips by contributing to the loading of auxin in vascular tissues and facilitating acropetal (base to tip) auxin transport within inner tissues of the root apex, and basipetal (tip to base) auxin transport within outer tissues of the root apex. May be involved in lateral roots and nodules formation.</text>
</comment>
<evidence type="ECO:0000256" key="3">
    <source>
        <dbReference type="ARBA" id="ARBA00022448"/>
    </source>
</evidence>
<gene>
    <name evidence="14" type="primary">LOC107417099</name>
</gene>
<comment type="similarity">
    <text evidence="2">Belongs to the amino acid/polyamine transporter 2 family. Amino acid/auxin permease (AAAP) (TC 2.A.18.1) subfamily.</text>
</comment>
<evidence type="ECO:0000259" key="12">
    <source>
        <dbReference type="Pfam" id="PF01490"/>
    </source>
</evidence>
<feature type="transmembrane region" description="Helical" evidence="11">
    <location>
        <begin position="275"/>
        <end position="301"/>
    </location>
</feature>
<dbReference type="InterPro" id="IPR013057">
    <property type="entry name" value="AA_transpt_TM"/>
</dbReference>
<keyword evidence="9" id="KW-0927">Auxin signaling pathway</keyword>
<reference evidence="14" key="1">
    <citation type="submission" date="2025-08" db="UniProtKB">
        <authorList>
            <consortium name="RefSeq"/>
        </authorList>
    </citation>
    <scope>IDENTIFICATION</scope>
    <source>
        <tissue evidence="14">Seedling</tissue>
    </source>
</reference>
<evidence type="ECO:0000256" key="6">
    <source>
        <dbReference type="ARBA" id="ARBA00022970"/>
    </source>
</evidence>
<protein>
    <submittedName>
        <fullName evidence="14">Probable amino acid permease 7 isoform X1</fullName>
    </submittedName>
</protein>
<dbReference type="RefSeq" id="XP_060673035.1">
    <property type="nucleotide sequence ID" value="XM_060817052.1"/>
</dbReference>
<feature type="transmembrane region" description="Helical" evidence="11">
    <location>
        <begin position="156"/>
        <end position="175"/>
    </location>
</feature>
<evidence type="ECO:0000256" key="10">
    <source>
        <dbReference type="ARBA" id="ARBA00045588"/>
    </source>
</evidence>
<name>A0ABM4A8J0_ZIZJJ</name>
<feature type="transmembrane region" description="Helical" evidence="11">
    <location>
        <begin position="244"/>
        <end position="263"/>
    </location>
</feature>
<dbReference type="Pfam" id="PF01490">
    <property type="entry name" value="Aa_trans"/>
    <property type="match status" value="1"/>
</dbReference>
<feature type="domain" description="Amino acid transporter transmembrane" evidence="12">
    <location>
        <begin position="2"/>
        <end position="301"/>
    </location>
</feature>
<keyword evidence="6" id="KW-0029">Amino-acid transport</keyword>
<comment type="subcellular location">
    <subcellularLocation>
        <location evidence="1">Endomembrane system</location>
        <topology evidence="1">Multi-pass membrane protein</topology>
    </subcellularLocation>
</comment>
<feature type="transmembrane region" description="Helical" evidence="11">
    <location>
        <begin position="116"/>
        <end position="136"/>
    </location>
</feature>